<accession>A0ABM6PKQ7</accession>
<gene>
    <name evidence="3" type="ORF">PhaeoP36_04021</name>
</gene>
<evidence type="ECO:0000313" key="4">
    <source>
        <dbReference type="Proteomes" id="UP000218891"/>
    </source>
</evidence>
<evidence type="ECO:0000256" key="1">
    <source>
        <dbReference type="SAM" id="MobiDB-lite"/>
    </source>
</evidence>
<dbReference type="EMBL" id="CP010649">
    <property type="protein sequence ID" value="ATG38096.1"/>
    <property type="molecule type" value="Genomic_DNA"/>
</dbReference>
<reference evidence="3 4" key="1">
    <citation type="journal article" date="2017" name="Front. Microbiol.">
        <title>Phaeobacter piscinae sp. nov., a species of the Roseobacter group and potential aquaculture probiont.</title>
        <authorList>
            <person name="Sonnenschein E.C."/>
            <person name="Phippen C.B.W."/>
            <person name="Nielsen K.F."/>
            <person name="Mateiu R.V."/>
            <person name="Melchiorsen J."/>
            <person name="Gram L."/>
            <person name="Overmann J."/>
            <person name="Freese H.M."/>
        </authorList>
    </citation>
    <scope>NUCLEOTIDE SEQUENCE [LARGE SCALE GENOMIC DNA]</scope>
    <source>
        <strain evidence="3 4">P36</strain>
    </source>
</reference>
<keyword evidence="4" id="KW-1185">Reference proteome</keyword>
<feature type="domain" description="MobA/VirD2-like nuclease" evidence="2">
    <location>
        <begin position="110"/>
        <end position="200"/>
    </location>
</feature>
<proteinExistence type="predicted"/>
<dbReference type="InterPro" id="IPR005094">
    <property type="entry name" value="Endonuclease_MobA/VirD2"/>
</dbReference>
<keyword evidence="3" id="KW-0614">Plasmid</keyword>
<evidence type="ECO:0000259" key="2">
    <source>
        <dbReference type="Pfam" id="PF03432"/>
    </source>
</evidence>
<geneLocation type="plasmid" evidence="3 4">
    <name>pP36_f</name>
</geneLocation>
<dbReference type="Pfam" id="PF03432">
    <property type="entry name" value="Relaxase"/>
    <property type="match status" value="1"/>
</dbReference>
<sequence length="665" mass="72451">MQNSALSLYHAIMGEAWLDENYRAGAARETAARRQGRSYKQSGRPSVRNVVRASKGSKSAVFKRIRNGGCKTRQSLGTQLSYVNDKAVFSFSTLTNTLSDSPTLTEGQKEKIVEQWAGTWRGTSKLGFTSHMLLSFPTDVSADQVRDISMDWCEHFFESGHYGDEWDYVLAVHTDRAHPHAHILLNNRGNDAGEWFSCWAGGVMSPQLMREKQAEIAASYGVALDATTRLERGIFAKPAGLEEVYAAKAEGRSAREIALSGDELEIAKAAVVGFAKEYNSIADLLGKAEKTQLASGVRKMAQVLGAGEEWVIDQGDIDLAQIETVGEAIEFAEARIDQIQAKAEGLTEPERSLYEVKAAPVIASLSQMVPDPELRVGYNETLANTYPPGVDGDDVALALTEGERSDELKDTLAFGEAIGLNVDDTLARIQAGGTKNHGLAQDWVYRDLTAILAAEEIDIEDASAAQIDGAVEKLDAFQLRLADELGVEMTSAFDVLEQSEQQFEAVRAADEAAMDEQREQQNIAAAEELGIGQADLAQEEGRGGESANSYISTLAHELRSGELTEEQEEVMERALVGELHKELGDEGMAELDRGNFTVLEDILPSKFDQIGVTQEYLELAAEERGLDELSETASALQQEKVTAQADEAALENARDDRGLDDDMGL</sequence>
<organism evidence="3 4">
    <name type="scientific">Phaeobacter piscinae</name>
    <dbReference type="NCBI Taxonomy" id="1580596"/>
    <lineage>
        <taxon>Bacteria</taxon>
        <taxon>Pseudomonadati</taxon>
        <taxon>Pseudomonadota</taxon>
        <taxon>Alphaproteobacteria</taxon>
        <taxon>Rhodobacterales</taxon>
        <taxon>Roseobacteraceae</taxon>
        <taxon>Phaeobacter</taxon>
    </lineage>
</organism>
<protein>
    <submittedName>
        <fullName evidence="3">Relaxase/mobilization nuclease domain protein</fullName>
    </submittedName>
</protein>
<reference evidence="3 4" key="2">
    <citation type="journal article" date="2017" name="Genome Biol. Evol.">
        <title>Trajectories and Drivers of Genome Evolution in Surface-Associated Marine Phaeobacter.</title>
        <authorList>
            <person name="Freese H.M."/>
            <person name="Sikorski J."/>
            <person name="Bunk B."/>
            <person name="Scheuner C."/>
            <person name="Meier-Kolthoff J.P."/>
            <person name="Sproer C."/>
            <person name="Gram L."/>
            <person name="Overmann J."/>
        </authorList>
    </citation>
    <scope>NUCLEOTIDE SEQUENCE [LARGE SCALE GENOMIC DNA]</scope>
    <source>
        <strain evidence="3 4">P36</strain>
    </source>
</reference>
<reference evidence="3 4" key="4">
    <citation type="journal article" date="2018" name="Environ. Microbiol. Rep.">
        <title>Phylogenetic distribution of roseobacticides in the Roseobacter group and their effect on microalgae.</title>
        <authorList>
            <person name="Sonnenschein E.C."/>
            <person name="Phippen C.B."/>
            <person name="Bentzon-Tilia M."/>
            <person name="Rasmussen S.A."/>
            <person name="Nielsen K.F."/>
            <person name="Gram L."/>
        </authorList>
    </citation>
    <scope>NUCLEOTIDE SEQUENCE [LARGE SCALE GENOMIC DNA]</scope>
    <source>
        <strain evidence="3 4">P36</strain>
    </source>
</reference>
<name>A0ABM6PKQ7_9RHOB</name>
<dbReference type="RefSeq" id="WP_096870190.1">
    <property type="nucleotide sequence ID" value="NZ_CP010649.1"/>
</dbReference>
<dbReference type="Proteomes" id="UP000218891">
    <property type="component" value="Plasmid pP36_f"/>
</dbReference>
<feature type="compositionally biased region" description="Polar residues" evidence="1">
    <location>
        <begin position="631"/>
        <end position="641"/>
    </location>
</feature>
<reference evidence="3 4" key="3">
    <citation type="journal article" date="2017" name="Int. J. Syst. Evol. Microbiol.">
        <title>Adaptation of Surface-Associated Bacteria to the Open Ocean: A Genomically Distinct Subpopulation of Phaeobacter gallaeciensis Colonizes Pacific Mesozooplankton.</title>
        <authorList>
            <person name="Freese H.M."/>
            <person name="Methner A."/>
            <person name="Overmann J."/>
        </authorList>
    </citation>
    <scope>NUCLEOTIDE SEQUENCE [LARGE SCALE GENOMIC DNA]</scope>
    <source>
        <strain evidence="3 4">P36</strain>
    </source>
</reference>
<feature type="region of interest" description="Disordered" evidence="1">
    <location>
        <begin position="630"/>
        <end position="665"/>
    </location>
</feature>
<evidence type="ECO:0000313" key="3">
    <source>
        <dbReference type="EMBL" id="ATG38096.1"/>
    </source>
</evidence>